<keyword evidence="3" id="KW-1185">Reference proteome</keyword>
<evidence type="ECO:0000313" key="3">
    <source>
        <dbReference type="Proteomes" id="UP001301012"/>
    </source>
</evidence>
<sequence>MEIIKTERLVLKKINQDDYEEMKIILQDKKLMSVGWGKTYSDEEVQAWIDKIIEQYEVFGYSYYLAVEKSTNEVVGIMGILPVTIKATEYIEVAYILKEKFWGKGYATEGIKECGDYIFNTLGADRYIAQVIPENTSSSKVAKRLGMKVIDDYMREHNGKGVFHLIYALTKEDYIKQSN</sequence>
<dbReference type="PANTHER" id="PTHR43792">
    <property type="entry name" value="GNAT FAMILY, PUTATIVE (AFU_ORTHOLOGUE AFUA_3G00765)-RELATED-RELATED"/>
    <property type="match status" value="1"/>
</dbReference>
<name>A0ABT7E8M4_9FIRM</name>
<proteinExistence type="predicted"/>
<dbReference type="InterPro" id="IPR000182">
    <property type="entry name" value="GNAT_dom"/>
</dbReference>
<dbReference type="SUPFAM" id="SSF55729">
    <property type="entry name" value="Acyl-CoA N-acyltransferases (Nat)"/>
    <property type="match status" value="1"/>
</dbReference>
<comment type="caution">
    <text evidence="2">The sequence shown here is derived from an EMBL/GenBank/DDBJ whole genome shotgun (WGS) entry which is preliminary data.</text>
</comment>
<dbReference type="InterPro" id="IPR051531">
    <property type="entry name" value="N-acetyltransferase"/>
</dbReference>
<evidence type="ECO:0000259" key="1">
    <source>
        <dbReference type="PROSITE" id="PS51186"/>
    </source>
</evidence>
<organism evidence="2 3">
    <name type="scientific">Romboutsia sedimentorum</name>
    <dbReference type="NCBI Taxonomy" id="1368474"/>
    <lineage>
        <taxon>Bacteria</taxon>
        <taxon>Bacillati</taxon>
        <taxon>Bacillota</taxon>
        <taxon>Clostridia</taxon>
        <taxon>Peptostreptococcales</taxon>
        <taxon>Peptostreptococcaceae</taxon>
        <taxon>Romboutsia</taxon>
    </lineage>
</organism>
<dbReference type="Pfam" id="PF13302">
    <property type="entry name" value="Acetyltransf_3"/>
    <property type="match status" value="1"/>
</dbReference>
<dbReference type="EMBL" id="JASKYM010000001">
    <property type="protein sequence ID" value="MDK2562448.1"/>
    <property type="molecule type" value="Genomic_DNA"/>
</dbReference>
<dbReference type="Gene3D" id="3.40.630.30">
    <property type="match status" value="1"/>
</dbReference>
<dbReference type="PANTHER" id="PTHR43792:SF1">
    <property type="entry name" value="N-ACETYLTRANSFERASE DOMAIN-CONTAINING PROTEIN"/>
    <property type="match status" value="1"/>
</dbReference>
<dbReference type="RefSeq" id="WP_284131427.1">
    <property type="nucleotide sequence ID" value="NZ_JASKYM010000001.1"/>
</dbReference>
<protein>
    <submittedName>
        <fullName evidence="2">GNAT family N-acetyltransferase</fullName>
    </submittedName>
</protein>
<feature type="domain" description="N-acetyltransferase" evidence="1">
    <location>
        <begin position="9"/>
        <end position="172"/>
    </location>
</feature>
<dbReference type="InterPro" id="IPR016181">
    <property type="entry name" value="Acyl_CoA_acyltransferase"/>
</dbReference>
<gene>
    <name evidence="2" type="ORF">QOZ84_02715</name>
</gene>
<reference evidence="2 3" key="1">
    <citation type="submission" date="2023-05" db="EMBL/GenBank/DDBJ databases">
        <title>Rombocin, a short stable natural nisin variant, displays selective antimicrobial activity against Listeria monocytogenes and employs dual mode of action to kill target bacterial strains.</title>
        <authorList>
            <person name="Wambui J."/>
            <person name="Stephan R."/>
            <person name="Kuipers O.P."/>
        </authorList>
    </citation>
    <scope>NUCLEOTIDE SEQUENCE [LARGE SCALE GENOMIC DNA]</scope>
    <source>
        <strain evidence="2 3">RC002</strain>
    </source>
</reference>
<evidence type="ECO:0000313" key="2">
    <source>
        <dbReference type="EMBL" id="MDK2562448.1"/>
    </source>
</evidence>
<dbReference type="PROSITE" id="PS51186">
    <property type="entry name" value="GNAT"/>
    <property type="match status" value="1"/>
</dbReference>
<dbReference type="Proteomes" id="UP001301012">
    <property type="component" value="Unassembled WGS sequence"/>
</dbReference>
<accession>A0ABT7E8M4</accession>